<evidence type="ECO:0000256" key="5">
    <source>
        <dbReference type="ARBA" id="ARBA00023136"/>
    </source>
</evidence>
<dbReference type="MEROPS" id="S26.017"/>
<dbReference type="HOGENOM" id="CLU_089996_4_0_2"/>
<evidence type="ECO:0000256" key="2">
    <source>
        <dbReference type="ARBA" id="ARBA00022670"/>
    </source>
</evidence>
<dbReference type="SUPFAM" id="SSF51306">
    <property type="entry name" value="LexA/Signal peptidase"/>
    <property type="match status" value="1"/>
</dbReference>
<dbReference type="CDD" id="cd06530">
    <property type="entry name" value="S26_SPase_I"/>
    <property type="match status" value="1"/>
</dbReference>
<gene>
    <name evidence="7" type="ordered locus">Pyrfu_1945</name>
</gene>
<dbReference type="STRING" id="694429.Pyrfu_1945"/>
<proteinExistence type="predicted"/>
<dbReference type="Gene3D" id="2.10.109.10">
    <property type="entry name" value="Umud Fragment, subunit A"/>
    <property type="match status" value="1"/>
</dbReference>
<reference evidence="7 8" key="1">
    <citation type="journal article" date="2011" name="Stand. Genomic Sci.">
        <title>Complete genome sequence of the hyperthermophilic chemolithoautotroph Pyrolobus fumarii type strain (1A).</title>
        <authorList>
            <person name="Anderson I."/>
            <person name="Goker M."/>
            <person name="Nolan M."/>
            <person name="Lucas S."/>
            <person name="Hammon N."/>
            <person name="Deshpande S."/>
            <person name="Cheng J.F."/>
            <person name="Tapia R."/>
            <person name="Han C."/>
            <person name="Goodwin L."/>
            <person name="Pitluck S."/>
            <person name="Huntemann M."/>
            <person name="Liolios K."/>
            <person name="Ivanova N."/>
            <person name="Pagani I."/>
            <person name="Mavromatis K."/>
            <person name="Ovchinikova G."/>
            <person name="Pati A."/>
            <person name="Chen A."/>
            <person name="Palaniappan K."/>
            <person name="Land M."/>
            <person name="Hauser L."/>
            <person name="Brambilla E.M."/>
            <person name="Huber H."/>
            <person name="Yasawong M."/>
            <person name="Rohde M."/>
            <person name="Spring S."/>
            <person name="Abt B."/>
            <person name="Sikorski J."/>
            <person name="Wirth R."/>
            <person name="Detter J.C."/>
            <person name="Woyke T."/>
            <person name="Bristow J."/>
            <person name="Eisen J.A."/>
            <person name="Markowitz V."/>
            <person name="Hugenholtz P."/>
            <person name="Kyrpides N.C."/>
            <person name="Klenk H.P."/>
            <person name="Lapidus A."/>
        </authorList>
    </citation>
    <scope>NUCLEOTIDE SEQUENCE [LARGE SCALE GENOMIC DNA]</scope>
    <source>
        <strain evidence="8">DSM 11204 / 1A</strain>
    </source>
</reference>
<dbReference type="eggNOG" id="arCOG01739">
    <property type="taxonomic scope" value="Archaea"/>
</dbReference>
<dbReference type="NCBIfam" id="TIGR02228">
    <property type="entry name" value="sigpep_I_arch"/>
    <property type="match status" value="1"/>
</dbReference>
<evidence type="ECO:0000313" key="8">
    <source>
        <dbReference type="Proteomes" id="UP000001037"/>
    </source>
</evidence>
<evidence type="ECO:0000259" key="6">
    <source>
        <dbReference type="Pfam" id="PF00717"/>
    </source>
</evidence>
<dbReference type="GO" id="GO:0012505">
    <property type="term" value="C:endomembrane system"/>
    <property type="evidence" value="ECO:0007669"/>
    <property type="project" value="UniProtKB-SubCell"/>
</dbReference>
<dbReference type="InterPro" id="IPR015927">
    <property type="entry name" value="Peptidase_S24_S26A/B/C"/>
</dbReference>
<dbReference type="PRINTS" id="PR00728">
    <property type="entry name" value="SIGNALPTASE"/>
</dbReference>
<evidence type="ECO:0000313" key="7">
    <source>
        <dbReference type="EMBL" id="AEM39798.1"/>
    </source>
</evidence>
<keyword evidence="3" id="KW-0812">Transmembrane</keyword>
<dbReference type="InterPro" id="IPR019533">
    <property type="entry name" value="Peptidase_S26"/>
</dbReference>
<keyword evidence="4" id="KW-1133">Transmembrane helix</keyword>
<dbReference type="EMBL" id="CP002838">
    <property type="protein sequence ID" value="AEM39798.1"/>
    <property type="molecule type" value="Genomic_DNA"/>
</dbReference>
<keyword evidence="5" id="KW-0472">Membrane</keyword>
<dbReference type="PANTHER" id="PTHR10806">
    <property type="entry name" value="SIGNAL PEPTIDASE COMPLEX CATALYTIC SUBUNIT SEC11"/>
    <property type="match status" value="1"/>
</dbReference>
<comment type="subcellular location">
    <subcellularLocation>
        <location evidence="1">Endomembrane system</location>
    </subcellularLocation>
</comment>
<dbReference type="GO" id="GO:0004252">
    <property type="term" value="F:serine-type endopeptidase activity"/>
    <property type="evidence" value="ECO:0007669"/>
    <property type="project" value="InterPro"/>
</dbReference>
<dbReference type="PANTHER" id="PTHR10806:SF6">
    <property type="entry name" value="SIGNAL PEPTIDASE COMPLEX CATALYTIC SUBUNIT SEC11"/>
    <property type="match status" value="1"/>
</dbReference>
<dbReference type="Pfam" id="PF00717">
    <property type="entry name" value="Peptidase_S24"/>
    <property type="match status" value="1"/>
</dbReference>
<dbReference type="Proteomes" id="UP000001037">
    <property type="component" value="Chromosome"/>
</dbReference>
<dbReference type="KEGG" id="pfm:Pyrfu_1945"/>
<dbReference type="InParanoid" id="G0EDJ4"/>
<dbReference type="InterPro" id="IPR036286">
    <property type="entry name" value="LexA/Signal_pep-like_sf"/>
</dbReference>
<keyword evidence="2" id="KW-0645">Protease</keyword>
<dbReference type="InterPro" id="IPR001733">
    <property type="entry name" value="Peptidase_S26B"/>
</dbReference>
<evidence type="ECO:0000256" key="3">
    <source>
        <dbReference type="ARBA" id="ARBA00022692"/>
    </source>
</evidence>
<keyword evidence="8" id="KW-1185">Reference proteome</keyword>
<dbReference type="GO" id="GO:0006465">
    <property type="term" value="P:signal peptide processing"/>
    <property type="evidence" value="ECO:0007669"/>
    <property type="project" value="InterPro"/>
</dbReference>
<dbReference type="AlphaFoldDB" id="G0EDJ4"/>
<feature type="domain" description="Peptidase S24/S26A/S26B/S26C" evidence="6">
    <location>
        <begin position="22"/>
        <end position="76"/>
    </location>
</feature>
<protein>
    <submittedName>
        <fullName evidence="7">Peptidase S26B, signal peptidase</fullName>
    </submittedName>
</protein>
<keyword evidence="2" id="KW-0378">Hydrolase</keyword>
<accession>G0EDJ4</accession>
<evidence type="ECO:0000256" key="1">
    <source>
        <dbReference type="ARBA" id="ARBA00004308"/>
    </source>
</evidence>
<evidence type="ECO:0000256" key="4">
    <source>
        <dbReference type="ARBA" id="ARBA00022989"/>
    </source>
</evidence>
<sequence>MSILIAAVAALIIKTAWSSMGLTLVVVEGASMEPLFHSGDLVLVQHVPPQDIHVGDIIVYQGCGGKLIIHRVYLICNNGGTYCYVTWGDNNPAPDTPNMICSTCLCTLDGIYQAAVPYEKVVGKVVEAGGFIYKVPYIGALASLLRS</sequence>
<dbReference type="GO" id="GO:0016020">
    <property type="term" value="C:membrane"/>
    <property type="evidence" value="ECO:0007669"/>
    <property type="project" value="InterPro"/>
</dbReference>
<organism evidence="7 8">
    <name type="scientific">Pyrolobus fumarii (strain DSM 11204 / 1A)</name>
    <dbReference type="NCBI Taxonomy" id="694429"/>
    <lineage>
        <taxon>Archaea</taxon>
        <taxon>Thermoproteota</taxon>
        <taxon>Thermoprotei</taxon>
        <taxon>Desulfurococcales</taxon>
        <taxon>Pyrodictiaceae</taxon>
        <taxon>Pyrolobus</taxon>
    </lineage>
</organism>
<name>G0EDJ4_PYRF1</name>